<dbReference type="GO" id="GO:0003779">
    <property type="term" value="F:actin binding"/>
    <property type="evidence" value="ECO:0007669"/>
    <property type="project" value="UniProtKB-KW"/>
</dbReference>
<dbReference type="PANTHER" id="PTHR11202">
    <property type="entry name" value="SPROUTY-RELATED, EVH1 DOMAIN-CONTAINING PROTEIN FAMILY MEMBER"/>
    <property type="match status" value="1"/>
</dbReference>
<feature type="compositionally biased region" description="Pro residues" evidence="10">
    <location>
        <begin position="365"/>
        <end position="376"/>
    </location>
</feature>
<evidence type="ECO:0000259" key="11">
    <source>
        <dbReference type="PROSITE" id="PS50229"/>
    </source>
</evidence>
<dbReference type="Proteomes" id="UP000826195">
    <property type="component" value="Unassembled WGS sequence"/>
</dbReference>
<dbReference type="GO" id="GO:0030054">
    <property type="term" value="C:cell junction"/>
    <property type="evidence" value="ECO:0007669"/>
    <property type="project" value="UniProtKB-ARBA"/>
</dbReference>
<evidence type="ECO:0000256" key="6">
    <source>
        <dbReference type="ARBA" id="ARBA00023036"/>
    </source>
</evidence>
<organism evidence="12 13">
    <name type="scientific">Cotesia glomerata</name>
    <name type="common">Lepidopteran parasitic wasp</name>
    <name type="synonym">Apanteles glomeratus</name>
    <dbReference type="NCBI Taxonomy" id="32391"/>
    <lineage>
        <taxon>Eukaryota</taxon>
        <taxon>Metazoa</taxon>
        <taxon>Ecdysozoa</taxon>
        <taxon>Arthropoda</taxon>
        <taxon>Hexapoda</taxon>
        <taxon>Insecta</taxon>
        <taxon>Pterygota</taxon>
        <taxon>Neoptera</taxon>
        <taxon>Endopterygota</taxon>
        <taxon>Hymenoptera</taxon>
        <taxon>Apocrita</taxon>
        <taxon>Ichneumonoidea</taxon>
        <taxon>Braconidae</taxon>
        <taxon>Microgastrinae</taxon>
        <taxon>Cotesia</taxon>
    </lineage>
</organism>
<dbReference type="GO" id="GO:0005829">
    <property type="term" value="C:cytosol"/>
    <property type="evidence" value="ECO:0007669"/>
    <property type="project" value="UniProtKB-ARBA"/>
</dbReference>
<dbReference type="FunFam" id="2.30.29.30:FF:000047">
    <property type="entry name" value="vasodilator-stimulated phosphoprotein isoform X2"/>
    <property type="match status" value="1"/>
</dbReference>
<keyword evidence="8" id="KW-0206">Cytoskeleton</keyword>
<feature type="region of interest" description="Disordered" evidence="10">
    <location>
        <begin position="191"/>
        <end position="220"/>
    </location>
</feature>
<dbReference type="Pfam" id="PF08776">
    <property type="entry name" value="VASP_tetra"/>
    <property type="match status" value="1"/>
</dbReference>
<feature type="compositionally biased region" description="Gly residues" evidence="10">
    <location>
        <begin position="686"/>
        <end position="705"/>
    </location>
</feature>
<feature type="region of interest" description="Disordered" evidence="10">
    <location>
        <begin position="263"/>
        <end position="307"/>
    </location>
</feature>
<evidence type="ECO:0000256" key="3">
    <source>
        <dbReference type="ARBA" id="ARBA00009785"/>
    </source>
</evidence>
<feature type="compositionally biased region" description="Low complexity" evidence="10">
    <location>
        <begin position="273"/>
        <end position="288"/>
    </location>
</feature>
<feature type="region of interest" description="Disordered" evidence="10">
    <location>
        <begin position="319"/>
        <end position="461"/>
    </location>
</feature>
<feature type="compositionally biased region" description="Low complexity" evidence="10">
    <location>
        <begin position="198"/>
        <end position="219"/>
    </location>
</feature>
<dbReference type="PANTHER" id="PTHR11202:SF22">
    <property type="entry name" value="PROTEIN ENABLED"/>
    <property type="match status" value="1"/>
</dbReference>
<dbReference type="SUPFAM" id="SSF118370">
    <property type="entry name" value="Vasodilator-stimulated phosphoprotein, VASP, tetramerisation domain"/>
    <property type="match status" value="1"/>
</dbReference>
<feature type="compositionally biased region" description="Low complexity" evidence="10">
    <location>
        <begin position="423"/>
        <end position="461"/>
    </location>
</feature>
<evidence type="ECO:0000313" key="12">
    <source>
        <dbReference type="EMBL" id="KAH0540895.1"/>
    </source>
</evidence>
<evidence type="ECO:0000256" key="8">
    <source>
        <dbReference type="ARBA" id="ARBA00023212"/>
    </source>
</evidence>
<dbReference type="EMBL" id="JAHXZJ010002609">
    <property type="protein sequence ID" value="KAH0540895.1"/>
    <property type="molecule type" value="Genomic_DNA"/>
</dbReference>
<dbReference type="GO" id="GO:0005856">
    <property type="term" value="C:cytoskeleton"/>
    <property type="evidence" value="ECO:0007669"/>
    <property type="project" value="UniProtKB-SubCell"/>
</dbReference>
<comment type="subcellular location">
    <subcellularLocation>
        <location evidence="2">Cell projection</location>
        <location evidence="2">Lamellipodium</location>
    </subcellularLocation>
    <subcellularLocation>
        <location evidence="1">Cytoplasm</location>
        <location evidence="1">Cytoskeleton</location>
    </subcellularLocation>
</comment>
<evidence type="ECO:0000256" key="2">
    <source>
        <dbReference type="ARBA" id="ARBA00004510"/>
    </source>
</evidence>
<dbReference type="CDD" id="cd01207">
    <property type="entry name" value="EVH1_Ena_VASP-like"/>
    <property type="match status" value="1"/>
</dbReference>
<evidence type="ECO:0000256" key="5">
    <source>
        <dbReference type="ARBA" id="ARBA00022553"/>
    </source>
</evidence>
<dbReference type="Pfam" id="PF00568">
    <property type="entry name" value="WH1"/>
    <property type="match status" value="1"/>
</dbReference>
<keyword evidence="4" id="KW-0963">Cytoplasm</keyword>
<feature type="region of interest" description="Disordered" evidence="10">
    <location>
        <begin position="605"/>
        <end position="774"/>
    </location>
</feature>
<feature type="compositionally biased region" description="Low complexity" evidence="10">
    <location>
        <begin position="636"/>
        <end position="669"/>
    </location>
</feature>
<dbReference type="InterPro" id="IPR038023">
    <property type="entry name" value="VASP_sf"/>
</dbReference>
<dbReference type="SMART" id="SM00461">
    <property type="entry name" value="WH1"/>
    <property type="match status" value="1"/>
</dbReference>
<evidence type="ECO:0000256" key="10">
    <source>
        <dbReference type="SAM" id="MobiDB-lite"/>
    </source>
</evidence>
<protein>
    <recommendedName>
        <fullName evidence="11">WH1 domain-containing protein</fullName>
    </recommendedName>
</protein>
<keyword evidence="6" id="KW-0729">SH3-binding</keyword>
<proteinExistence type="inferred from homology"/>
<keyword evidence="5" id="KW-0597">Phosphoprotein</keyword>
<reference evidence="12 13" key="1">
    <citation type="journal article" date="2021" name="J. Hered.">
        <title>A chromosome-level genome assembly of the parasitoid wasp, Cotesia glomerata (Hymenoptera: Braconidae).</title>
        <authorList>
            <person name="Pinto B.J."/>
            <person name="Weis J.J."/>
            <person name="Gamble T."/>
            <person name="Ode P.J."/>
            <person name="Paul R."/>
            <person name="Zaspel J.M."/>
        </authorList>
    </citation>
    <scope>NUCLEOTIDE SEQUENCE [LARGE SCALE GENOMIC DNA]</scope>
    <source>
        <strain evidence="12">CgM1</strain>
    </source>
</reference>
<evidence type="ECO:0000256" key="7">
    <source>
        <dbReference type="ARBA" id="ARBA00023203"/>
    </source>
</evidence>
<dbReference type="AlphaFoldDB" id="A0AAV7I2W3"/>
<keyword evidence="13" id="KW-1185">Reference proteome</keyword>
<dbReference type="SUPFAM" id="SSF50729">
    <property type="entry name" value="PH domain-like"/>
    <property type="match status" value="1"/>
</dbReference>
<feature type="compositionally biased region" description="Pro residues" evidence="10">
    <location>
        <begin position="385"/>
        <end position="406"/>
    </location>
</feature>
<feature type="compositionally biased region" description="Polar residues" evidence="10">
    <location>
        <begin position="296"/>
        <end position="306"/>
    </location>
</feature>
<gene>
    <name evidence="12" type="ORF">KQX54_020407</name>
</gene>
<evidence type="ECO:0000256" key="1">
    <source>
        <dbReference type="ARBA" id="ARBA00004245"/>
    </source>
</evidence>
<feature type="domain" description="WH1" evidence="11">
    <location>
        <begin position="70"/>
        <end position="183"/>
    </location>
</feature>
<evidence type="ECO:0000256" key="4">
    <source>
        <dbReference type="ARBA" id="ARBA00022490"/>
    </source>
</evidence>
<dbReference type="GO" id="GO:0017124">
    <property type="term" value="F:SH3 domain binding"/>
    <property type="evidence" value="ECO:0007669"/>
    <property type="project" value="UniProtKB-KW"/>
</dbReference>
<accession>A0AAV7I2W3</accession>
<comment type="caution">
    <text evidence="12">The sequence shown here is derived from an EMBL/GenBank/DDBJ whole genome shotgun (WGS) entry which is preliminary data.</text>
</comment>
<feature type="compositionally biased region" description="Polar residues" evidence="10">
    <location>
        <begin position="745"/>
        <end position="756"/>
    </location>
</feature>
<dbReference type="InterPro" id="IPR011993">
    <property type="entry name" value="PH-like_dom_sf"/>
</dbReference>
<dbReference type="InterPro" id="IPR000697">
    <property type="entry name" value="WH1/EVH1_dom"/>
</dbReference>
<evidence type="ECO:0000313" key="13">
    <source>
        <dbReference type="Proteomes" id="UP000826195"/>
    </source>
</evidence>
<feature type="compositionally biased region" description="Low complexity" evidence="10">
    <location>
        <begin position="333"/>
        <end position="356"/>
    </location>
</feature>
<feature type="compositionally biased region" description="Pro residues" evidence="10">
    <location>
        <begin position="611"/>
        <end position="635"/>
    </location>
</feature>
<dbReference type="PROSITE" id="PS50229">
    <property type="entry name" value="WH1"/>
    <property type="match status" value="1"/>
</dbReference>
<name>A0AAV7I2W3_COTGL</name>
<keyword evidence="7" id="KW-0009">Actin-binding</keyword>
<dbReference type="InterPro" id="IPR014885">
    <property type="entry name" value="VASP_tetra"/>
</dbReference>
<keyword evidence="9" id="KW-0966">Cell projection</keyword>
<dbReference type="Gene3D" id="1.20.5.1160">
    <property type="entry name" value="Vasodilator-stimulated phosphoprotein"/>
    <property type="match status" value="1"/>
</dbReference>
<evidence type="ECO:0000256" key="9">
    <source>
        <dbReference type="ARBA" id="ARBA00023273"/>
    </source>
</evidence>
<sequence>MLGGGKSKNIIYYECHPGLPNGVVDRMSNRRPVHVRPVTVHAGDTDKTENNTDDSRRLRAHHSRQYSWQESWMCEVSVSSARASVMVYDDVNKRWIPSGSSSGLSKVQLYHHVVHNTFRVVGRKLQDHEIVINCAILKGLKYNQATGTFHQWRDNNQVYGLNFSSKDDADAFARAMLQALDVLSNGSNISRSLVPSGTPAGQQQTYPQQSQQPTQATAQYEEDMGYSKIQGHAHHSYPSSLVGAIPRISLSLGQLSAGVAGVLPSSVPPTPTPNHQNQNNITNNNNHNSVVGCSRHSPTNGLNSRTMTREDVAIIQERRMSQQSQISNGPSAVSPSCPSVNPQSQQQPVQQQPQQSGHHRTSSAPPAPQPQPPPMPGAMITRPQIPGPPVPPPQPPAAPPAPPCPPMMNINAPVPPPMMNQYAQSSSQSNIIASQPNSQPQNIYGNNNINNQNNQANNNNQYASTQSNQYASNSNVCQSQYSSQSSLYAGNNQNYSQSNNSLAGAPVSQYASTQNCQYNSPGNNVAVAGNQYGSNSSINQYASSPSQFVQQQQAQVSQYGPVGPVAQGQYNAPNANNVVANPYGTPANSVNQYASGPAVNANAYPPVGSNGPPPPPMAPLGGPAAPPPPPPPPAPNADAAKAANNNSNANSVPESAPDVNSLAAALQAARLKKKQQQAQPVENSPSGGGGGGNYGTLGRGGGGGMASMMDEMAKTLARRRAAVEKKQPEQPPEPESSPDKKSWDKNNANNKFSNGAESPKSARKRFGSASEDTLLRVNGVNDGALLTAQEMEAFKAEIIKEVRKEFQKMKQEIIDALKGELNRR</sequence>
<comment type="similarity">
    <text evidence="3">Belongs to the Ena/VASP family.</text>
</comment>
<dbReference type="Gene3D" id="2.30.29.30">
    <property type="entry name" value="Pleckstrin-homology domain (PH domain)/Phosphotyrosine-binding domain (PTB)"/>
    <property type="match status" value="1"/>
</dbReference>
<dbReference type="GO" id="GO:0030027">
    <property type="term" value="C:lamellipodium"/>
    <property type="evidence" value="ECO:0007669"/>
    <property type="project" value="UniProtKB-SubCell"/>
</dbReference>
<feature type="compositionally biased region" description="Polar residues" evidence="10">
    <location>
        <begin position="321"/>
        <end position="331"/>
    </location>
</feature>